<dbReference type="AlphaFoldDB" id="G9Y1T1"/>
<evidence type="ECO:0000256" key="2">
    <source>
        <dbReference type="ARBA" id="ARBA00009765"/>
    </source>
</evidence>
<dbReference type="GO" id="GO:0050897">
    <property type="term" value="F:cobalt ion binding"/>
    <property type="evidence" value="ECO:0007669"/>
    <property type="project" value="TreeGrafter"/>
</dbReference>
<reference evidence="12 13" key="1">
    <citation type="submission" date="2011-08" db="EMBL/GenBank/DDBJ databases">
        <authorList>
            <person name="Weinstock G."/>
            <person name="Sodergren E."/>
            <person name="Clifton S."/>
            <person name="Fulton L."/>
            <person name="Fulton B."/>
            <person name="Courtney L."/>
            <person name="Fronick C."/>
            <person name="Harrison M."/>
            <person name="Strong C."/>
            <person name="Farmer C."/>
            <person name="Delahaunty K."/>
            <person name="Markovic C."/>
            <person name="Hall O."/>
            <person name="Minx P."/>
            <person name="Tomlinson C."/>
            <person name="Mitreva M."/>
            <person name="Hou S."/>
            <person name="Chen J."/>
            <person name="Wollam A."/>
            <person name="Pepin K.H."/>
            <person name="Johnson M."/>
            <person name="Bhonagiri V."/>
            <person name="Zhang X."/>
            <person name="Suruliraj S."/>
            <person name="Warren W."/>
            <person name="Chinwalla A."/>
            <person name="Mardis E.R."/>
            <person name="Wilson R.K."/>
        </authorList>
    </citation>
    <scope>NUCLEOTIDE SEQUENCE [LARGE SCALE GENOMIC DNA]</scope>
    <source>
        <strain evidence="12 13">ATCC 51873</strain>
    </source>
</reference>
<dbReference type="PATRIC" id="fig|1002364.3.peg.454"/>
<keyword evidence="5 11" id="KW-0997">Cell inner membrane</keyword>
<keyword evidence="7 11" id="KW-0862">Zinc</keyword>
<dbReference type="CDD" id="cd12833">
    <property type="entry name" value="ZntB-like_1"/>
    <property type="match status" value="1"/>
</dbReference>
<keyword evidence="4 11" id="KW-1003">Cell membrane</keyword>
<dbReference type="PANTHER" id="PTHR46494">
    <property type="entry name" value="CORA FAMILY METAL ION TRANSPORTER (EUROFUNG)"/>
    <property type="match status" value="1"/>
</dbReference>
<dbReference type="NCBIfam" id="NF007092">
    <property type="entry name" value="PRK09546.1"/>
    <property type="match status" value="1"/>
</dbReference>
<comment type="caution">
    <text evidence="12">The sequence shown here is derived from an EMBL/GenBank/DDBJ whole genome shotgun (WGS) entry which is preliminary data.</text>
</comment>
<dbReference type="InterPro" id="IPR023714">
    <property type="entry name" value="Zn_transp_ZntB"/>
</dbReference>
<accession>G9Y1T1</accession>
<feature type="transmembrane region" description="Helical" evidence="11">
    <location>
        <begin position="345"/>
        <end position="365"/>
    </location>
</feature>
<comment type="subcellular location">
    <subcellularLocation>
        <location evidence="11">Cell inner membrane</location>
        <topology evidence="11">Multi-pass membrane protein</topology>
    </subcellularLocation>
    <subcellularLocation>
        <location evidence="1">Cell membrane</location>
        <topology evidence="1">Multi-pass membrane protein</topology>
    </subcellularLocation>
</comment>
<organism evidence="12 13">
    <name type="scientific">Hafnia alvei ATCC 51873</name>
    <dbReference type="NCBI Taxonomy" id="1002364"/>
    <lineage>
        <taxon>Bacteria</taxon>
        <taxon>Pseudomonadati</taxon>
        <taxon>Pseudomonadota</taxon>
        <taxon>Gammaproteobacteria</taxon>
        <taxon>Enterobacterales</taxon>
        <taxon>Hafniaceae</taxon>
        <taxon>Hafnia</taxon>
    </lineage>
</organism>
<name>G9Y1T1_HAFAL</name>
<comment type="similarity">
    <text evidence="2 11">Belongs to the CorA metal ion transporter (MIT) (TC 1.A.35) family.</text>
</comment>
<keyword evidence="6 11" id="KW-0812">Transmembrane</keyword>
<dbReference type="Gene3D" id="1.20.58.340">
    <property type="entry name" value="Magnesium transport protein CorA, transmembrane region"/>
    <property type="match status" value="2"/>
</dbReference>
<dbReference type="GO" id="GO:0015095">
    <property type="term" value="F:magnesium ion transmembrane transporter activity"/>
    <property type="evidence" value="ECO:0007669"/>
    <property type="project" value="TreeGrafter"/>
</dbReference>
<dbReference type="Proteomes" id="UP000005959">
    <property type="component" value="Unassembled WGS sequence"/>
</dbReference>
<keyword evidence="8 11" id="KW-1133">Transmembrane helix</keyword>
<keyword evidence="9 11" id="KW-0406">Ion transport</keyword>
<dbReference type="PANTHER" id="PTHR46494:SF3">
    <property type="entry name" value="ZINC TRANSPORT PROTEIN ZNTB"/>
    <property type="match status" value="1"/>
</dbReference>
<dbReference type="HAMAP" id="MF_01565">
    <property type="entry name" value="ZntB"/>
    <property type="match status" value="1"/>
</dbReference>
<evidence type="ECO:0000256" key="9">
    <source>
        <dbReference type="ARBA" id="ARBA00023065"/>
    </source>
</evidence>
<evidence type="ECO:0000313" key="12">
    <source>
        <dbReference type="EMBL" id="EHM47801.1"/>
    </source>
</evidence>
<dbReference type="InterPro" id="IPR045863">
    <property type="entry name" value="CorA_TM1_TM2"/>
</dbReference>
<feature type="transmembrane region" description="Helical" evidence="11">
    <location>
        <begin position="312"/>
        <end position="333"/>
    </location>
</feature>
<dbReference type="GO" id="GO:0005886">
    <property type="term" value="C:plasma membrane"/>
    <property type="evidence" value="ECO:0007669"/>
    <property type="project" value="UniProtKB-SubCell"/>
</dbReference>
<evidence type="ECO:0000256" key="7">
    <source>
        <dbReference type="ARBA" id="ARBA00022833"/>
    </source>
</evidence>
<dbReference type="Pfam" id="PF01544">
    <property type="entry name" value="CorA"/>
    <property type="match status" value="1"/>
</dbReference>
<keyword evidence="10 11" id="KW-0472">Membrane</keyword>
<sequence>MQTAGRISLRIGKYDKLNESLNFKTLRLILATVFWLQKGDAVTDVNVISGEQLKIQDAVYALQLDGKGGSVPVTDLTQASSEHPCWLHLDYAREESQNWLNNTSLLPDSVRECLGGESMRPRVTRLGDGTMITLRSINFNNDSRPDQLVVIRLYMTDKLVVSTRHRKVYAIDEVLTDLQNGTGPVSSGDLLVQVADALTDHASEFIEDLHDKIIDLEDNLLDQQTPERGQLALIRKQLIVLRRYMAPQRDVFARLASERLPWMTDDDRRRMQDISDRLGRGLDDLDGSIARTAILADEISNLMADAMNRRTYTMSLLAMLFLPTTFLTGLFGVNLGGIPGNTSPIAFATFCFLLVLLCVCVVVWLKRSKWL</sequence>
<dbReference type="GO" id="GO:0015087">
    <property type="term" value="F:cobalt ion transmembrane transporter activity"/>
    <property type="evidence" value="ECO:0007669"/>
    <property type="project" value="TreeGrafter"/>
</dbReference>
<dbReference type="SUPFAM" id="SSF143865">
    <property type="entry name" value="CorA soluble domain-like"/>
    <property type="match status" value="1"/>
</dbReference>
<keyword evidence="3 11" id="KW-0813">Transport</keyword>
<dbReference type="HOGENOM" id="CLU_007127_2_0_6"/>
<dbReference type="GO" id="GO:0000287">
    <property type="term" value="F:magnesium ion binding"/>
    <property type="evidence" value="ECO:0007669"/>
    <property type="project" value="TreeGrafter"/>
</dbReference>
<evidence type="ECO:0000256" key="6">
    <source>
        <dbReference type="ARBA" id="ARBA00022692"/>
    </source>
</evidence>
<gene>
    <name evidence="11" type="primary">zntB</name>
    <name evidence="12" type="ORF">HMPREF0454_00498</name>
</gene>
<protein>
    <recommendedName>
        <fullName evidence="11">Zinc transport protein ZntB</fullName>
    </recommendedName>
</protein>
<evidence type="ECO:0000313" key="13">
    <source>
        <dbReference type="Proteomes" id="UP000005959"/>
    </source>
</evidence>
<evidence type="ECO:0000256" key="4">
    <source>
        <dbReference type="ARBA" id="ARBA00022475"/>
    </source>
</evidence>
<dbReference type="Gene3D" id="3.30.460.20">
    <property type="entry name" value="CorA soluble domain-like"/>
    <property type="match status" value="1"/>
</dbReference>
<dbReference type="InterPro" id="IPR045861">
    <property type="entry name" value="CorA_cytoplasmic_dom"/>
</dbReference>
<evidence type="ECO:0000256" key="8">
    <source>
        <dbReference type="ARBA" id="ARBA00022989"/>
    </source>
</evidence>
<evidence type="ECO:0000256" key="1">
    <source>
        <dbReference type="ARBA" id="ARBA00004651"/>
    </source>
</evidence>
<evidence type="ECO:0000256" key="3">
    <source>
        <dbReference type="ARBA" id="ARBA00022448"/>
    </source>
</evidence>
<comment type="catalytic activity">
    <reaction evidence="11">
        <text>Zn(2+)(out) + H(+)(out) = Zn(2+)(in) + H(+)(in)</text>
        <dbReference type="Rhea" id="RHEA:71195"/>
        <dbReference type="ChEBI" id="CHEBI:15378"/>
        <dbReference type="ChEBI" id="CHEBI:29105"/>
    </reaction>
</comment>
<evidence type="ECO:0000256" key="10">
    <source>
        <dbReference type="ARBA" id="ARBA00023136"/>
    </source>
</evidence>
<evidence type="ECO:0000256" key="5">
    <source>
        <dbReference type="ARBA" id="ARBA00022519"/>
    </source>
</evidence>
<evidence type="ECO:0000256" key="11">
    <source>
        <dbReference type="HAMAP-Rule" id="MF_01565"/>
    </source>
</evidence>
<dbReference type="SUPFAM" id="SSF144083">
    <property type="entry name" value="Magnesium transport protein CorA, transmembrane region"/>
    <property type="match status" value="1"/>
</dbReference>
<dbReference type="EMBL" id="AGCI01000009">
    <property type="protein sequence ID" value="EHM47801.1"/>
    <property type="molecule type" value="Genomic_DNA"/>
</dbReference>
<dbReference type="InterPro" id="IPR002523">
    <property type="entry name" value="MgTranspt_CorA/ZnTranspt_ZntB"/>
</dbReference>
<comment type="function">
    <text evidence="11">Zinc transporter. Acts as a Zn(2+):proton symporter, which likely mediates zinc ion uptake.</text>
</comment>
<dbReference type="GO" id="GO:0005385">
    <property type="term" value="F:zinc ion transmembrane transporter activity"/>
    <property type="evidence" value="ECO:0007669"/>
    <property type="project" value="UniProtKB-UniRule"/>
</dbReference>
<proteinExistence type="inferred from homology"/>